<proteinExistence type="inferred from homology"/>
<dbReference type="GO" id="GO:0032259">
    <property type="term" value="P:methylation"/>
    <property type="evidence" value="ECO:0007669"/>
    <property type="project" value="InterPro"/>
</dbReference>
<keyword evidence="2" id="KW-0732">Signal</keyword>
<reference evidence="3" key="2">
    <citation type="submission" date="2021-04" db="EMBL/GenBank/DDBJ databases">
        <authorList>
            <person name="Podell S."/>
        </authorList>
    </citation>
    <scope>NUCLEOTIDE SEQUENCE</scope>
    <source>
        <strain evidence="3">Hildebrandi</strain>
    </source>
</reference>
<dbReference type="AlphaFoldDB" id="A0A9K3KVV7"/>
<feature type="chain" id="PRO_5039933615" evidence="2">
    <location>
        <begin position="18"/>
        <end position="1068"/>
    </location>
</feature>
<dbReference type="CDD" id="cd00302">
    <property type="entry name" value="cytochrome_P450"/>
    <property type="match status" value="1"/>
</dbReference>
<evidence type="ECO:0000256" key="2">
    <source>
        <dbReference type="SAM" id="SignalP"/>
    </source>
</evidence>
<dbReference type="InterPro" id="IPR017972">
    <property type="entry name" value="Cyt_P450_CS"/>
</dbReference>
<evidence type="ECO:0000313" key="3">
    <source>
        <dbReference type="EMBL" id="KAG7350974.1"/>
    </source>
</evidence>
<dbReference type="PANTHER" id="PTHR24305">
    <property type="entry name" value="CYTOCHROME P450"/>
    <property type="match status" value="1"/>
</dbReference>
<sequence length="1068" mass="118551">MLVLLLVALLQPPSVGAFLMIRRTPNLLATTTKVAPLSPSSNCKSLLEPFGTDSFSLYSSSMNKNSDLYVADTSAMWNETLVAAAATEKPTLKRRPKPLPFVSGIKYLLEVARGTVHKYQYRLAKEHGDAFIIWNKYVTITNADAIRDILYVYNLEKSPDANNAFKVMFFPTGGILGAPWKEWVQQRRMTAPALSENVVGALAPKFEEAAQPFFEILEQAANTKEMLEMDYVFTCLTMDTIGLILLGRTFGLLERIRDKQSKKVPFQEALDIMAQHAVDEAVYGFLPPWLNKMIRKTPEKVIWAKKILNLFLDDCIEQRLSIGADSQKDTNLLNILLEAEQEGIITREELKAQLLVFVFAGYDTTAHTLSFMLYEVASNPDLQKELFLEAKEVLPSISSFPREQKVLSDGLPLLDRVWLETLRHHPATASGATRVVGEDPIIVGDGLELPAKCFITIPFYAFQRNPAYWENPETFDPSRWEPSKMKGRDPITLMTFSAGPRNCLGARLARAEALSVMATLLRRFNVTCLETSEPETFQSLTTRPRDGIRFTFQSNVSDEEENLLKSLYAKAREARSLTTDNNSITLFQECLKWNPTDRTAASWIAAETASPKRHDVLGRGGDLLQRRKLIDYLKSIDFNNSSIVGLLFSKNHAQATKARASSAPLYLQPLRPGMPPPAQPCDPLSACIQLFVLACCLPLDLSAHLFGKQVVDLMQIVGVAFPSSDGSLLIPYCHITPVSVRDKTVYVATDLHPSVLLSTTISSQIHDSTDDNVAVMYIGPDSIGLVDHWCSLQKPVGDDVIVDVGCGSGIQALCLASLAEGAKVKCIDINKRALRITQLNFEWNGLDAPTLIQGDIMTIYGHLFFPANEHVGEEMSWKELLGEATMIVSNPPFLPVPVTDLAISKRHGWFSSGGSSGEEFLESLVKLASTVLDQKKDTTLAIVSEFMNPENDFAIRVAHWWGQGSPGSVLLFTNKVPLDAETYASRRASGVAEARTWKKHLDSQGIQDVSPGFLFIKQSSLNINNQSTQIEFSHYLVPKTESGSIWTPTNLASRQFTTRLLTKAGFIE</sequence>
<dbReference type="GO" id="GO:0004497">
    <property type="term" value="F:monooxygenase activity"/>
    <property type="evidence" value="ECO:0007669"/>
    <property type="project" value="InterPro"/>
</dbReference>
<accession>A0A9K3KVV7</accession>
<organism evidence="3 4">
    <name type="scientific">Nitzschia inconspicua</name>
    <dbReference type="NCBI Taxonomy" id="303405"/>
    <lineage>
        <taxon>Eukaryota</taxon>
        <taxon>Sar</taxon>
        <taxon>Stramenopiles</taxon>
        <taxon>Ochrophyta</taxon>
        <taxon>Bacillariophyta</taxon>
        <taxon>Bacillariophyceae</taxon>
        <taxon>Bacillariophycidae</taxon>
        <taxon>Bacillariales</taxon>
        <taxon>Bacillariaceae</taxon>
        <taxon>Nitzschia</taxon>
    </lineage>
</organism>
<gene>
    <name evidence="3" type="ORF">IV203_010334</name>
</gene>
<dbReference type="OrthoDB" id="269872at2759"/>
<dbReference type="InterPro" id="IPR001128">
    <property type="entry name" value="Cyt_P450"/>
</dbReference>
<dbReference type="GO" id="GO:0020037">
    <property type="term" value="F:heme binding"/>
    <property type="evidence" value="ECO:0007669"/>
    <property type="project" value="InterPro"/>
</dbReference>
<dbReference type="EMBL" id="JAGRRH010000018">
    <property type="protein sequence ID" value="KAG7350974.1"/>
    <property type="molecule type" value="Genomic_DNA"/>
</dbReference>
<keyword evidence="4" id="KW-1185">Reference proteome</keyword>
<name>A0A9K3KVV7_9STRA</name>
<comment type="caution">
    <text evidence="3">The sequence shown here is derived from an EMBL/GenBank/DDBJ whole genome shotgun (WGS) entry which is preliminary data.</text>
</comment>
<dbReference type="CDD" id="cd02440">
    <property type="entry name" value="AdoMet_MTases"/>
    <property type="match status" value="1"/>
</dbReference>
<dbReference type="GO" id="GO:0016705">
    <property type="term" value="F:oxidoreductase activity, acting on paired donors, with incorporation or reduction of molecular oxygen"/>
    <property type="evidence" value="ECO:0007669"/>
    <property type="project" value="InterPro"/>
</dbReference>
<dbReference type="PROSITE" id="PS00092">
    <property type="entry name" value="N6_MTASE"/>
    <property type="match status" value="1"/>
</dbReference>
<dbReference type="PANTHER" id="PTHR24305:SF166">
    <property type="entry name" value="CYTOCHROME P450 12A4, MITOCHONDRIAL-RELATED"/>
    <property type="match status" value="1"/>
</dbReference>
<comment type="similarity">
    <text evidence="1">Belongs to the cytochrome P450 family.</text>
</comment>
<reference evidence="3" key="1">
    <citation type="journal article" date="2021" name="Sci. Rep.">
        <title>Diploid genomic architecture of Nitzschia inconspicua, an elite biomass production diatom.</title>
        <authorList>
            <person name="Oliver A."/>
            <person name="Podell S."/>
            <person name="Pinowska A."/>
            <person name="Traller J.C."/>
            <person name="Smith S.R."/>
            <person name="McClure R."/>
            <person name="Beliaev A."/>
            <person name="Bohutskyi P."/>
            <person name="Hill E.A."/>
            <person name="Rabines A."/>
            <person name="Zheng H."/>
            <person name="Allen L.Z."/>
            <person name="Kuo A."/>
            <person name="Grigoriev I.V."/>
            <person name="Allen A.E."/>
            <person name="Hazlebeck D."/>
            <person name="Allen E.E."/>
        </authorList>
    </citation>
    <scope>NUCLEOTIDE SEQUENCE</scope>
    <source>
        <strain evidence="3">Hildebrandi</strain>
    </source>
</reference>
<dbReference type="PROSITE" id="PS00086">
    <property type="entry name" value="CYTOCHROME_P450"/>
    <property type="match status" value="1"/>
</dbReference>
<dbReference type="GO" id="GO:0005506">
    <property type="term" value="F:iron ion binding"/>
    <property type="evidence" value="ECO:0007669"/>
    <property type="project" value="InterPro"/>
</dbReference>
<dbReference type="Pfam" id="PF00067">
    <property type="entry name" value="p450"/>
    <property type="match status" value="1"/>
</dbReference>
<dbReference type="Pfam" id="PF06325">
    <property type="entry name" value="PrmA"/>
    <property type="match status" value="1"/>
</dbReference>
<dbReference type="InterPro" id="IPR050121">
    <property type="entry name" value="Cytochrome_P450_monoxygenase"/>
</dbReference>
<evidence type="ECO:0000256" key="1">
    <source>
        <dbReference type="ARBA" id="ARBA00010617"/>
    </source>
</evidence>
<feature type="signal peptide" evidence="2">
    <location>
        <begin position="1"/>
        <end position="17"/>
    </location>
</feature>
<evidence type="ECO:0000313" key="4">
    <source>
        <dbReference type="Proteomes" id="UP000693970"/>
    </source>
</evidence>
<dbReference type="Proteomes" id="UP000693970">
    <property type="component" value="Unassembled WGS sequence"/>
</dbReference>
<dbReference type="InterPro" id="IPR002052">
    <property type="entry name" value="DNA_methylase_N6_adenine_CS"/>
</dbReference>
<dbReference type="GO" id="GO:0003676">
    <property type="term" value="F:nucleic acid binding"/>
    <property type="evidence" value="ECO:0007669"/>
    <property type="project" value="InterPro"/>
</dbReference>
<dbReference type="GO" id="GO:0008168">
    <property type="term" value="F:methyltransferase activity"/>
    <property type="evidence" value="ECO:0007669"/>
    <property type="project" value="InterPro"/>
</dbReference>
<protein>
    <submittedName>
        <fullName evidence="3">Cytochrome P450</fullName>
    </submittedName>
</protein>